<dbReference type="PANTHER" id="PTHR33050:SF7">
    <property type="entry name" value="RIBONUCLEASE H"/>
    <property type="match status" value="1"/>
</dbReference>
<accession>A0AAV4K039</accession>
<dbReference type="Proteomes" id="UP000762676">
    <property type="component" value="Unassembled WGS sequence"/>
</dbReference>
<keyword evidence="2" id="KW-1185">Reference proteome</keyword>
<dbReference type="InterPro" id="IPR008593">
    <property type="entry name" value="Dam_MeTrfase"/>
</dbReference>
<dbReference type="PANTHER" id="PTHR33050">
    <property type="entry name" value="REVERSE TRANSCRIPTASE DOMAIN-CONTAINING PROTEIN"/>
    <property type="match status" value="1"/>
</dbReference>
<keyword evidence="1" id="KW-0695">RNA-directed DNA polymerase</keyword>
<dbReference type="AlphaFoldDB" id="A0AAV4K039"/>
<name>A0AAV4K039_9GAST</name>
<dbReference type="GO" id="GO:0009307">
    <property type="term" value="P:DNA restriction-modification system"/>
    <property type="evidence" value="ECO:0007669"/>
    <property type="project" value="InterPro"/>
</dbReference>
<dbReference type="GO" id="GO:0009007">
    <property type="term" value="F:site-specific DNA-methyltransferase (adenine-specific) activity"/>
    <property type="evidence" value="ECO:0007669"/>
    <property type="project" value="InterPro"/>
</dbReference>
<evidence type="ECO:0000313" key="1">
    <source>
        <dbReference type="EMBL" id="GFS27628.1"/>
    </source>
</evidence>
<dbReference type="CDD" id="cd09275">
    <property type="entry name" value="RNase_HI_RT_DIRS1"/>
    <property type="match status" value="1"/>
</dbReference>
<gene>
    <name evidence="1" type="ORF">ElyMa_005288300</name>
</gene>
<dbReference type="GO" id="GO:0003677">
    <property type="term" value="F:DNA binding"/>
    <property type="evidence" value="ECO:0007669"/>
    <property type="project" value="InterPro"/>
</dbReference>
<organism evidence="1 2">
    <name type="scientific">Elysia marginata</name>
    <dbReference type="NCBI Taxonomy" id="1093978"/>
    <lineage>
        <taxon>Eukaryota</taxon>
        <taxon>Metazoa</taxon>
        <taxon>Spiralia</taxon>
        <taxon>Lophotrochozoa</taxon>
        <taxon>Mollusca</taxon>
        <taxon>Gastropoda</taxon>
        <taxon>Heterobranchia</taxon>
        <taxon>Euthyneura</taxon>
        <taxon>Panpulmonata</taxon>
        <taxon>Sacoglossa</taxon>
        <taxon>Placobranchoidea</taxon>
        <taxon>Plakobranchidae</taxon>
        <taxon>Elysia</taxon>
    </lineage>
</organism>
<keyword evidence="1" id="KW-0548">Nucleotidyltransferase</keyword>
<dbReference type="GO" id="GO:0003964">
    <property type="term" value="F:RNA-directed DNA polymerase activity"/>
    <property type="evidence" value="ECO:0007669"/>
    <property type="project" value="UniProtKB-KW"/>
</dbReference>
<dbReference type="Pfam" id="PF05869">
    <property type="entry name" value="Dam"/>
    <property type="match status" value="1"/>
</dbReference>
<evidence type="ECO:0000313" key="2">
    <source>
        <dbReference type="Proteomes" id="UP000762676"/>
    </source>
</evidence>
<proteinExistence type="predicted"/>
<sequence length="230" mass="26999">MGQHVRLFTDNATTVACINRRGSTKRNLNDLMREMCQWCIENDNRVTAIHIPGKDNLVADRESRLDKREIEWQLNKDMFRKLDAMFGPFEIDLFASRLNNQVPKYISWKCDPGAWAVDAMLADWTSLDRMYAFPPYSLLPAVFQKMDREKVDILVVLPLWRTQSWWPHMLSDLVDTPVVLDHHKQIFRHPQYPDELTTAVLVWESKRTDFVSSDKDKSNLTVRHFLSGTF</sequence>
<reference evidence="1 2" key="1">
    <citation type="journal article" date="2021" name="Elife">
        <title>Chloroplast acquisition without the gene transfer in kleptoplastic sea slugs, Plakobranchus ocellatus.</title>
        <authorList>
            <person name="Maeda T."/>
            <person name="Takahashi S."/>
            <person name="Yoshida T."/>
            <person name="Shimamura S."/>
            <person name="Takaki Y."/>
            <person name="Nagai Y."/>
            <person name="Toyoda A."/>
            <person name="Suzuki Y."/>
            <person name="Arimoto A."/>
            <person name="Ishii H."/>
            <person name="Satoh N."/>
            <person name="Nishiyama T."/>
            <person name="Hasebe M."/>
            <person name="Maruyama T."/>
            <person name="Minagawa J."/>
            <person name="Obokata J."/>
            <person name="Shigenobu S."/>
        </authorList>
    </citation>
    <scope>NUCLEOTIDE SEQUENCE [LARGE SCALE GENOMIC DNA]</scope>
</reference>
<protein>
    <submittedName>
        <fullName evidence="1">Reverse transcriptase/ribonuclease h/methyltransferase</fullName>
    </submittedName>
</protein>
<dbReference type="EMBL" id="BMAT01010545">
    <property type="protein sequence ID" value="GFS27628.1"/>
    <property type="molecule type" value="Genomic_DNA"/>
</dbReference>
<keyword evidence="1" id="KW-0808">Transferase</keyword>
<dbReference type="InterPro" id="IPR052055">
    <property type="entry name" value="Hepadnavirus_pol/RT"/>
</dbReference>
<comment type="caution">
    <text evidence="1">The sequence shown here is derived from an EMBL/GenBank/DDBJ whole genome shotgun (WGS) entry which is preliminary data.</text>
</comment>